<evidence type="ECO:0000256" key="6">
    <source>
        <dbReference type="ARBA" id="ARBA00023040"/>
    </source>
</evidence>
<gene>
    <name evidence="11" type="ORF">I79_025603</name>
</gene>
<keyword evidence="8 11" id="KW-0675">Receptor</keyword>
<evidence type="ECO:0000256" key="1">
    <source>
        <dbReference type="ARBA" id="ARBA00004141"/>
    </source>
</evidence>
<keyword evidence="5 10" id="KW-1133">Transmembrane helix</keyword>
<evidence type="ECO:0000256" key="7">
    <source>
        <dbReference type="ARBA" id="ARBA00023136"/>
    </source>
</evidence>
<dbReference type="InParanoid" id="G3INR9"/>
<feature type="transmembrane region" description="Helical" evidence="10">
    <location>
        <begin position="60"/>
        <end position="82"/>
    </location>
</feature>
<comment type="subcellular location">
    <subcellularLocation>
        <location evidence="1">Membrane</location>
        <topology evidence="1">Multi-pass membrane protein</topology>
    </subcellularLocation>
</comment>
<evidence type="ECO:0000256" key="4">
    <source>
        <dbReference type="ARBA" id="ARBA00022725"/>
    </source>
</evidence>
<dbReference type="EMBL" id="JH007017">
    <property type="protein sequence ID" value="EGW15349.1"/>
    <property type="molecule type" value="Genomic_DNA"/>
</dbReference>
<evidence type="ECO:0000256" key="3">
    <source>
        <dbReference type="ARBA" id="ARBA00022692"/>
    </source>
</evidence>
<dbReference type="PANTHER" id="PTHR26450">
    <property type="entry name" value="OLFACTORY RECEPTOR 56B1-RELATED"/>
    <property type="match status" value="1"/>
</dbReference>
<evidence type="ECO:0000256" key="8">
    <source>
        <dbReference type="ARBA" id="ARBA00023170"/>
    </source>
</evidence>
<keyword evidence="7 10" id="KW-0472">Membrane</keyword>
<keyword evidence="6" id="KW-0297">G-protein coupled receptor</keyword>
<protein>
    <submittedName>
        <fullName evidence="11">Olfactory receptor 52H1</fullName>
    </submittedName>
</protein>
<dbReference type="SUPFAM" id="SSF81321">
    <property type="entry name" value="Family A G protein-coupled receptor-like"/>
    <property type="match status" value="1"/>
</dbReference>
<keyword evidence="2" id="KW-0716">Sensory transduction</keyword>
<dbReference type="Proteomes" id="UP000001075">
    <property type="component" value="Unassembled WGS sequence"/>
</dbReference>
<evidence type="ECO:0000256" key="5">
    <source>
        <dbReference type="ARBA" id="ARBA00022989"/>
    </source>
</evidence>
<accession>G3INR9</accession>
<keyword evidence="3 10" id="KW-0812">Transmembrane</keyword>
<dbReference type="Pfam" id="PF13853">
    <property type="entry name" value="7tm_4"/>
    <property type="match status" value="1"/>
</dbReference>
<dbReference type="Gene3D" id="1.20.1070.10">
    <property type="entry name" value="Rhodopsin 7-helix transmembrane proteins"/>
    <property type="match status" value="1"/>
</dbReference>
<organism evidence="11 12">
    <name type="scientific">Cricetulus griseus</name>
    <name type="common">Chinese hamster</name>
    <name type="synonym">Cricetulus barabensis griseus</name>
    <dbReference type="NCBI Taxonomy" id="10029"/>
    <lineage>
        <taxon>Eukaryota</taxon>
        <taxon>Metazoa</taxon>
        <taxon>Chordata</taxon>
        <taxon>Craniata</taxon>
        <taxon>Vertebrata</taxon>
        <taxon>Euteleostomi</taxon>
        <taxon>Mammalia</taxon>
        <taxon>Eutheria</taxon>
        <taxon>Euarchontoglires</taxon>
        <taxon>Glires</taxon>
        <taxon>Rodentia</taxon>
        <taxon>Myomorpha</taxon>
        <taxon>Muroidea</taxon>
        <taxon>Cricetidae</taxon>
        <taxon>Cricetinae</taxon>
        <taxon>Cricetulus</taxon>
    </lineage>
</organism>
<dbReference type="InterPro" id="IPR050402">
    <property type="entry name" value="OR51/52/56-like"/>
</dbReference>
<evidence type="ECO:0000256" key="9">
    <source>
        <dbReference type="ARBA" id="ARBA00023224"/>
    </source>
</evidence>
<feature type="transmembrane region" description="Helical" evidence="10">
    <location>
        <begin position="25"/>
        <end position="48"/>
    </location>
</feature>
<evidence type="ECO:0000313" key="12">
    <source>
        <dbReference type="Proteomes" id="UP000001075"/>
    </source>
</evidence>
<evidence type="ECO:0000313" key="11">
    <source>
        <dbReference type="EMBL" id="EGW15349.1"/>
    </source>
</evidence>
<dbReference type="GO" id="GO:0004930">
    <property type="term" value="F:G protein-coupled receptor activity"/>
    <property type="evidence" value="ECO:0007669"/>
    <property type="project" value="UniProtKB-KW"/>
</dbReference>
<sequence length="85" mass="9666">MYNLSCYNPTSFILVGIPGLEKFHIWIRIPFCVIYVVAIVGNHILLYLTEEEHSIHEAMFIFLSMLASTDLILSTATVHKLLSNV</sequence>
<keyword evidence="4" id="KW-0552">Olfaction</keyword>
<dbReference type="PANTHER" id="PTHR26450:SF138">
    <property type="entry name" value="OLFACTORY RECEPTOR"/>
    <property type="match status" value="1"/>
</dbReference>
<dbReference type="GO" id="GO:0004984">
    <property type="term" value="F:olfactory receptor activity"/>
    <property type="evidence" value="ECO:0007669"/>
    <property type="project" value="InterPro"/>
</dbReference>
<dbReference type="GO" id="GO:0005886">
    <property type="term" value="C:plasma membrane"/>
    <property type="evidence" value="ECO:0007669"/>
    <property type="project" value="TreeGrafter"/>
</dbReference>
<reference evidence="12" key="1">
    <citation type="journal article" date="2011" name="Nat. Biotechnol.">
        <title>The genomic sequence of the Chinese hamster ovary (CHO)-K1 cell line.</title>
        <authorList>
            <person name="Xu X."/>
            <person name="Nagarajan H."/>
            <person name="Lewis N.E."/>
            <person name="Pan S."/>
            <person name="Cai Z."/>
            <person name="Liu X."/>
            <person name="Chen W."/>
            <person name="Xie M."/>
            <person name="Wang W."/>
            <person name="Hammond S."/>
            <person name="Andersen M.R."/>
            <person name="Neff N."/>
            <person name="Passarelli B."/>
            <person name="Koh W."/>
            <person name="Fan H.C."/>
            <person name="Wang J."/>
            <person name="Gui Y."/>
            <person name="Lee K.H."/>
            <person name="Betenbaugh M.J."/>
            <person name="Quake S.R."/>
            <person name="Famili I."/>
            <person name="Palsson B.O."/>
            <person name="Wang J."/>
        </authorList>
    </citation>
    <scope>NUCLEOTIDE SEQUENCE [LARGE SCALE GENOMIC DNA]</scope>
    <source>
        <strain evidence="12">CHO K1 cell line</strain>
    </source>
</reference>
<dbReference type="InterPro" id="IPR000725">
    <property type="entry name" value="Olfact_rcpt"/>
</dbReference>
<proteinExistence type="predicted"/>
<name>G3INR9_CRIGR</name>
<keyword evidence="9" id="KW-0807">Transducer</keyword>
<evidence type="ECO:0000256" key="10">
    <source>
        <dbReference type="SAM" id="Phobius"/>
    </source>
</evidence>
<evidence type="ECO:0000256" key="2">
    <source>
        <dbReference type="ARBA" id="ARBA00022606"/>
    </source>
</evidence>
<dbReference type="AlphaFoldDB" id="G3INR9"/>